<accession>S7QMP3</accession>
<name>S7QMP3_GLOTA</name>
<protein>
    <submittedName>
        <fullName evidence="2">Uncharacterized protein</fullName>
    </submittedName>
</protein>
<dbReference type="OrthoDB" id="3362817at2759"/>
<dbReference type="eggNOG" id="ENOG502S4E9">
    <property type="taxonomic scope" value="Eukaryota"/>
</dbReference>
<reference evidence="2 3" key="1">
    <citation type="journal article" date="2012" name="Science">
        <title>The Paleozoic origin of enzymatic lignin decomposition reconstructed from 31 fungal genomes.</title>
        <authorList>
            <person name="Floudas D."/>
            <person name="Binder M."/>
            <person name="Riley R."/>
            <person name="Barry K."/>
            <person name="Blanchette R.A."/>
            <person name="Henrissat B."/>
            <person name="Martinez A.T."/>
            <person name="Otillar R."/>
            <person name="Spatafora J.W."/>
            <person name="Yadav J.S."/>
            <person name="Aerts A."/>
            <person name="Benoit I."/>
            <person name="Boyd A."/>
            <person name="Carlson A."/>
            <person name="Copeland A."/>
            <person name="Coutinho P.M."/>
            <person name="de Vries R.P."/>
            <person name="Ferreira P."/>
            <person name="Findley K."/>
            <person name="Foster B."/>
            <person name="Gaskell J."/>
            <person name="Glotzer D."/>
            <person name="Gorecki P."/>
            <person name="Heitman J."/>
            <person name="Hesse C."/>
            <person name="Hori C."/>
            <person name="Igarashi K."/>
            <person name="Jurgens J.A."/>
            <person name="Kallen N."/>
            <person name="Kersten P."/>
            <person name="Kohler A."/>
            <person name="Kuees U."/>
            <person name="Kumar T.K.A."/>
            <person name="Kuo A."/>
            <person name="LaButti K."/>
            <person name="Larrondo L.F."/>
            <person name="Lindquist E."/>
            <person name="Ling A."/>
            <person name="Lombard V."/>
            <person name="Lucas S."/>
            <person name="Lundell T."/>
            <person name="Martin R."/>
            <person name="McLaughlin D.J."/>
            <person name="Morgenstern I."/>
            <person name="Morin E."/>
            <person name="Murat C."/>
            <person name="Nagy L.G."/>
            <person name="Nolan M."/>
            <person name="Ohm R.A."/>
            <person name="Patyshakuliyeva A."/>
            <person name="Rokas A."/>
            <person name="Ruiz-Duenas F.J."/>
            <person name="Sabat G."/>
            <person name="Salamov A."/>
            <person name="Samejima M."/>
            <person name="Schmutz J."/>
            <person name="Slot J.C."/>
            <person name="St John F."/>
            <person name="Stenlid J."/>
            <person name="Sun H."/>
            <person name="Sun S."/>
            <person name="Syed K."/>
            <person name="Tsang A."/>
            <person name="Wiebenga A."/>
            <person name="Young D."/>
            <person name="Pisabarro A."/>
            <person name="Eastwood D.C."/>
            <person name="Martin F."/>
            <person name="Cullen D."/>
            <person name="Grigoriev I.V."/>
            <person name="Hibbett D.S."/>
        </authorList>
    </citation>
    <scope>NUCLEOTIDE SEQUENCE [LARGE SCALE GENOMIC DNA]</scope>
    <source>
        <strain evidence="2 3">ATCC 11539</strain>
    </source>
</reference>
<dbReference type="AlphaFoldDB" id="S7QMP3"/>
<dbReference type="HOGENOM" id="CLU_026388_0_0_1"/>
<dbReference type="EMBL" id="KB469296">
    <property type="protein sequence ID" value="EPQ60733.1"/>
    <property type="molecule type" value="Genomic_DNA"/>
</dbReference>
<dbReference type="RefSeq" id="XP_007861070.1">
    <property type="nucleotide sequence ID" value="XM_007862879.1"/>
</dbReference>
<keyword evidence="3" id="KW-1185">Reference proteome</keyword>
<evidence type="ECO:0000313" key="3">
    <source>
        <dbReference type="Proteomes" id="UP000030669"/>
    </source>
</evidence>
<dbReference type="Proteomes" id="UP000030669">
    <property type="component" value="Unassembled WGS sequence"/>
</dbReference>
<evidence type="ECO:0000313" key="2">
    <source>
        <dbReference type="EMBL" id="EPQ60733.1"/>
    </source>
</evidence>
<evidence type="ECO:0000256" key="1">
    <source>
        <dbReference type="SAM" id="MobiDB-lite"/>
    </source>
</evidence>
<dbReference type="KEGG" id="gtr:GLOTRDRAFT_124481"/>
<sequence length="506" mass="56250">MSRPFLLQATRRAVCPISLRSQGLRYYAAHAAASHTVSPSREAGSPESSSAAGPSSVPLDAFSDAAVNGNKGSLKGSDGKRPRSKKIKKASREPREMPPRTSRTILDPFEDELRLTSLIAARPSPLTLSDIERYRVARKSRQEEPSYVEEYNQLVDALCRAFSKGQLTKFARMYGMKVGPKQKKIDIAEDIIEKQWQWPSLEEIEKQKRERTEVVEKLFTVDAPQLFHILGKDGADLLQLSMDYNVHVSLVSNPLALRVEGSPGSIKQLSRHIHSLKQSIISETVHLPSRTAIPREMLQQISRTVNAFIENIDLNGKVKVYARSTQALSAAMRFVVRTDLTALALRPRPLLSFLSQKLITSGSVMPFPQSYSFYPFLPPQSMSVGTNAAGSFRVRRVGQWLGPDYAESSSLQDRALSAGTGHTYDIHGDAAELKQTLFDGSSDKEPPQTVTATIGHILFASNVPKRHMSLTPPLQGQLPMSRILEWIATTHPKIQFIPRWDPSPSY</sequence>
<dbReference type="STRING" id="670483.S7QMP3"/>
<proteinExistence type="predicted"/>
<organism evidence="2 3">
    <name type="scientific">Gloeophyllum trabeum (strain ATCC 11539 / FP-39264 / Madison 617)</name>
    <name type="common">Brown rot fungus</name>
    <dbReference type="NCBI Taxonomy" id="670483"/>
    <lineage>
        <taxon>Eukaryota</taxon>
        <taxon>Fungi</taxon>
        <taxon>Dikarya</taxon>
        <taxon>Basidiomycota</taxon>
        <taxon>Agaricomycotina</taxon>
        <taxon>Agaricomycetes</taxon>
        <taxon>Gloeophyllales</taxon>
        <taxon>Gloeophyllaceae</taxon>
        <taxon>Gloeophyllum</taxon>
    </lineage>
</organism>
<gene>
    <name evidence="2" type="ORF">GLOTRDRAFT_124481</name>
</gene>
<feature type="compositionally biased region" description="Low complexity" evidence="1">
    <location>
        <begin position="38"/>
        <end position="56"/>
    </location>
</feature>
<dbReference type="GeneID" id="19301097"/>
<feature type="region of interest" description="Disordered" evidence="1">
    <location>
        <begin position="36"/>
        <end position="103"/>
    </location>
</feature>